<evidence type="ECO:0000256" key="10">
    <source>
        <dbReference type="PIRSR" id="PIRSR038945-2"/>
    </source>
</evidence>
<evidence type="ECO:0000256" key="9">
    <source>
        <dbReference type="PIRSR" id="PIRSR038945-1"/>
    </source>
</evidence>
<dbReference type="NCBIfam" id="TIGR00260">
    <property type="entry name" value="thrC"/>
    <property type="match status" value="1"/>
</dbReference>
<keyword evidence="5 8" id="KW-0456">Lyase</keyword>
<dbReference type="InterPro" id="IPR036052">
    <property type="entry name" value="TrpB-like_PALP_sf"/>
</dbReference>
<dbReference type="GO" id="GO:0004794">
    <property type="term" value="F:threonine deaminase activity"/>
    <property type="evidence" value="ECO:0007669"/>
    <property type="project" value="TreeGrafter"/>
</dbReference>
<dbReference type="AlphaFoldDB" id="A0A9D5JV22"/>
<evidence type="ECO:0000256" key="7">
    <source>
        <dbReference type="NCBIfam" id="TIGR00260"/>
    </source>
</evidence>
<evidence type="ECO:0000256" key="6">
    <source>
        <dbReference type="ARBA" id="ARBA00049144"/>
    </source>
</evidence>
<comment type="function">
    <text evidence="8">Catalyzes the gamma-elimination of phosphate from L-phosphohomoserine and the beta-addition of water to produce L-threonine.</text>
</comment>
<comment type="cofactor">
    <cofactor evidence="1 8 9">
        <name>pyridoxal 5'-phosphate</name>
        <dbReference type="ChEBI" id="CHEBI:597326"/>
    </cofactor>
</comment>
<reference evidence="12" key="1">
    <citation type="submission" date="2019-11" db="EMBL/GenBank/DDBJ databases">
        <title>Microbial mats filling the niche in hypersaline microbial mats.</title>
        <authorList>
            <person name="Wong H.L."/>
            <person name="Macleod F.I."/>
            <person name="White R.A. III"/>
            <person name="Burns B.P."/>
        </authorList>
    </citation>
    <scope>NUCLEOTIDE SEQUENCE</scope>
    <source>
        <strain evidence="12">Rbin_158</strain>
    </source>
</reference>
<feature type="binding site" evidence="9">
    <location>
        <position position="150"/>
    </location>
    <ligand>
        <name>pyridoxal 5'-phosphate</name>
        <dbReference type="ChEBI" id="CHEBI:597326"/>
    </ligand>
</feature>
<dbReference type="GO" id="GO:0006567">
    <property type="term" value="P:L-threonine catabolic process"/>
    <property type="evidence" value="ECO:0007669"/>
    <property type="project" value="TreeGrafter"/>
</dbReference>
<dbReference type="EC" id="4.2.3.1" evidence="7 8"/>
<dbReference type="PANTHER" id="PTHR48078">
    <property type="entry name" value="THREONINE DEHYDRATASE, MITOCHONDRIAL-RELATED"/>
    <property type="match status" value="1"/>
</dbReference>
<accession>A0A9D5JV22</accession>
<comment type="catalytic activity">
    <reaction evidence="6 8">
        <text>O-phospho-L-homoserine + H2O = L-threonine + phosphate</text>
        <dbReference type="Rhea" id="RHEA:10840"/>
        <dbReference type="ChEBI" id="CHEBI:15377"/>
        <dbReference type="ChEBI" id="CHEBI:43474"/>
        <dbReference type="ChEBI" id="CHEBI:57590"/>
        <dbReference type="ChEBI" id="CHEBI:57926"/>
        <dbReference type="EC" id="4.2.3.1"/>
    </reaction>
</comment>
<organism evidence="12 13">
    <name type="scientific">candidate division KSB3 bacterium</name>
    <dbReference type="NCBI Taxonomy" id="2044937"/>
    <lineage>
        <taxon>Bacteria</taxon>
        <taxon>candidate division KSB3</taxon>
    </lineage>
</organism>
<keyword evidence="8" id="KW-0028">Amino-acid biosynthesis</keyword>
<dbReference type="PANTHER" id="PTHR48078:SF6">
    <property type="entry name" value="L-THREONINE DEHYDRATASE CATABOLIC TDCB"/>
    <property type="match status" value="1"/>
</dbReference>
<keyword evidence="4 8" id="KW-0663">Pyridoxal phosphate</keyword>
<dbReference type="Proteomes" id="UP000649604">
    <property type="component" value="Unassembled WGS sequence"/>
</dbReference>
<comment type="similarity">
    <text evidence="2 8">Belongs to the threonine synthase family.</text>
</comment>
<dbReference type="SUPFAM" id="SSF53686">
    <property type="entry name" value="Tryptophan synthase beta subunit-like PLP-dependent enzymes"/>
    <property type="match status" value="1"/>
</dbReference>
<proteinExistence type="inferred from homology"/>
<dbReference type="GO" id="GO:0009097">
    <property type="term" value="P:isoleucine biosynthetic process"/>
    <property type="evidence" value="ECO:0007669"/>
    <property type="project" value="TreeGrafter"/>
</dbReference>
<dbReference type="InterPro" id="IPR050147">
    <property type="entry name" value="Ser/Thr_Dehydratase"/>
</dbReference>
<evidence type="ECO:0000313" key="13">
    <source>
        <dbReference type="Proteomes" id="UP000649604"/>
    </source>
</evidence>
<comment type="pathway">
    <text evidence="8">Amino-acid biosynthesis; L-threonine biosynthesis; L-threonine from L-aspartate: step 5/5.</text>
</comment>
<gene>
    <name evidence="12" type="primary">thrC</name>
    <name evidence="12" type="ORF">GF339_08845</name>
</gene>
<evidence type="ECO:0000256" key="8">
    <source>
        <dbReference type="PIRNR" id="PIRNR038945"/>
    </source>
</evidence>
<dbReference type="CDD" id="cd01563">
    <property type="entry name" value="Thr-synth_1"/>
    <property type="match status" value="1"/>
</dbReference>
<comment type="caution">
    <text evidence="12">The sequence shown here is derived from an EMBL/GenBank/DDBJ whole genome shotgun (WGS) entry which is preliminary data.</text>
</comment>
<feature type="modified residue" description="N6-(pyridoxal phosphate)lysine" evidence="10">
    <location>
        <position position="124"/>
    </location>
</feature>
<evidence type="ECO:0000313" key="12">
    <source>
        <dbReference type="EMBL" id="MBD3324678.1"/>
    </source>
</evidence>
<evidence type="ECO:0000256" key="3">
    <source>
        <dbReference type="ARBA" id="ARBA00018679"/>
    </source>
</evidence>
<dbReference type="InterPro" id="IPR004450">
    <property type="entry name" value="Thr_synthase-like"/>
</dbReference>
<evidence type="ECO:0000256" key="4">
    <source>
        <dbReference type="ARBA" id="ARBA00022898"/>
    </source>
</evidence>
<evidence type="ECO:0000256" key="2">
    <source>
        <dbReference type="ARBA" id="ARBA00005517"/>
    </source>
</evidence>
<evidence type="ECO:0000256" key="1">
    <source>
        <dbReference type="ARBA" id="ARBA00001933"/>
    </source>
</evidence>
<feature type="domain" description="Tryptophan synthase beta chain-like PALP" evidence="11">
    <location>
        <begin position="82"/>
        <end position="389"/>
    </location>
</feature>
<dbReference type="EMBL" id="WJJP01000277">
    <property type="protein sequence ID" value="MBD3324678.1"/>
    <property type="molecule type" value="Genomic_DNA"/>
</dbReference>
<dbReference type="Gene3D" id="3.40.50.1100">
    <property type="match status" value="2"/>
</dbReference>
<dbReference type="GO" id="GO:0006565">
    <property type="term" value="P:L-serine catabolic process"/>
    <property type="evidence" value="ECO:0007669"/>
    <property type="project" value="TreeGrafter"/>
</dbReference>
<feature type="binding site" evidence="9">
    <location>
        <position position="388"/>
    </location>
    <ligand>
        <name>pyridoxal 5'-phosphate</name>
        <dbReference type="ChEBI" id="CHEBI:597326"/>
    </ligand>
</feature>
<keyword evidence="8" id="KW-0791">Threonine biosynthesis</keyword>
<sequence length="424" mass="46016">MEHIRCLRCVKCGREHALDETLYTCLDCGVEGVLDVVYDMELVAMRWLKRMNTHAEAERPASIWRYLALLPVEDERPASHLQVGWTPLYHYEAFRQGSRQEQDVPLPKQVYLKDDGRNPTASLKDRASAIAVVKAQELGKEVITCASTGNAASSLAGLAASVGIPTYIFVPHTAPKAKVAQLLMYGAHVIMINGTYDQAFDLCLQASDAWGWYSRNTGYNPYLGEGKKTAALETCEQLGWNAPDTVVVSVGDGCIIGGMWKGFCDLYDLGLIDRRPRMIGVQAEGANPLVVAFETGNPMQPLAHTDTLADSIAVGHPRDPLKALRAVRESHGKMISVSDTQIVGAMKGLARTSGVFAEPAAATAFAGLQALAKQGDVDQDERVVVMVTGNGLKDIDTAIRAVGTPTVVEPDFEEIARALHKTPR</sequence>
<dbReference type="InterPro" id="IPR026260">
    <property type="entry name" value="Thr_Synthase_bac/arc"/>
</dbReference>
<dbReference type="GO" id="GO:0004795">
    <property type="term" value="F:threonine synthase activity"/>
    <property type="evidence" value="ECO:0007669"/>
    <property type="project" value="UniProtKB-UniRule"/>
</dbReference>
<evidence type="ECO:0000256" key="5">
    <source>
        <dbReference type="ARBA" id="ARBA00023239"/>
    </source>
</evidence>
<name>A0A9D5JV22_9BACT</name>
<dbReference type="GO" id="GO:0003941">
    <property type="term" value="F:L-serine ammonia-lyase activity"/>
    <property type="evidence" value="ECO:0007669"/>
    <property type="project" value="TreeGrafter"/>
</dbReference>
<dbReference type="PIRSF" id="PIRSF038945">
    <property type="entry name" value="Thr_synthase"/>
    <property type="match status" value="1"/>
</dbReference>
<dbReference type="Pfam" id="PF00291">
    <property type="entry name" value="PALP"/>
    <property type="match status" value="1"/>
</dbReference>
<dbReference type="InterPro" id="IPR001926">
    <property type="entry name" value="TrpB-like_PALP"/>
</dbReference>
<evidence type="ECO:0000259" key="11">
    <source>
        <dbReference type="Pfam" id="PF00291"/>
    </source>
</evidence>
<dbReference type="GO" id="GO:0009088">
    <property type="term" value="P:threonine biosynthetic process"/>
    <property type="evidence" value="ECO:0007669"/>
    <property type="project" value="UniProtKB-UniRule"/>
</dbReference>
<protein>
    <recommendedName>
        <fullName evidence="3 7">Threonine synthase</fullName>
        <ecNumber evidence="7 8">4.2.3.1</ecNumber>
    </recommendedName>
</protein>